<keyword evidence="12" id="KW-0238">DNA-binding</keyword>
<evidence type="ECO:0000256" key="12">
    <source>
        <dbReference type="ARBA" id="ARBA00023125"/>
    </source>
</evidence>
<evidence type="ECO:0000256" key="17">
    <source>
        <dbReference type="PROSITE-ProRule" id="PRU00175"/>
    </source>
</evidence>
<keyword evidence="10" id="KW-0833">Ubl conjugation pathway</keyword>
<dbReference type="HOGENOM" id="CLU_676972_0_0_1"/>
<feature type="region of interest" description="Disordered" evidence="18">
    <location>
        <begin position="236"/>
        <end position="299"/>
    </location>
</feature>
<evidence type="ECO:0000313" key="20">
    <source>
        <dbReference type="EMBL" id="EKX48127.1"/>
    </source>
</evidence>
<name>L1JIG9_GUITC</name>
<evidence type="ECO:0000313" key="22">
    <source>
        <dbReference type="Proteomes" id="UP000011087"/>
    </source>
</evidence>
<evidence type="ECO:0000256" key="9">
    <source>
        <dbReference type="ARBA" id="ARBA00022771"/>
    </source>
</evidence>
<dbReference type="EnsemblProtists" id="EKX48127">
    <property type="protein sequence ID" value="EKX48127"/>
    <property type="gene ID" value="GUITHDRAFT_162534"/>
</dbReference>
<dbReference type="InterPro" id="IPR039577">
    <property type="entry name" value="Rad18"/>
</dbReference>
<dbReference type="GO" id="GO:0006281">
    <property type="term" value="P:DNA repair"/>
    <property type="evidence" value="ECO:0007669"/>
    <property type="project" value="UniProtKB-KW"/>
</dbReference>
<evidence type="ECO:0000256" key="15">
    <source>
        <dbReference type="ARBA" id="ARBA00031783"/>
    </source>
</evidence>
<evidence type="ECO:0000256" key="1">
    <source>
        <dbReference type="ARBA" id="ARBA00000900"/>
    </source>
</evidence>
<dbReference type="GO" id="GO:0006513">
    <property type="term" value="P:protein monoubiquitination"/>
    <property type="evidence" value="ECO:0007669"/>
    <property type="project" value="InterPro"/>
</dbReference>
<evidence type="ECO:0000256" key="14">
    <source>
        <dbReference type="ARBA" id="ARBA00023242"/>
    </source>
</evidence>
<reference evidence="20 22" key="1">
    <citation type="journal article" date="2012" name="Nature">
        <title>Algal genomes reveal evolutionary mosaicism and the fate of nucleomorphs.</title>
        <authorList>
            <consortium name="DOE Joint Genome Institute"/>
            <person name="Curtis B.A."/>
            <person name="Tanifuji G."/>
            <person name="Burki F."/>
            <person name="Gruber A."/>
            <person name="Irimia M."/>
            <person name="Maruyama S."/>
            <person name="Arias M.C."/>
            <person name="Ball S.G."/>
            <person name="Gile G.H."/>
            <person name="Hirakawa Y."/>
            <person name="Hopkins J.F."/>
            <person name="Kuo A."/>
            <person name="Rensing S.A."/>
            <person name="Schmutz J."/>
            <person name="Symeonidi A."/>
            <person name="Elias M."/>
            <person name="Eveleigh R.J."/>
            <person name="Herman E.K."/>
            <person name="Klute M.J."/>
            <person name="Nakayama T."/>
            <person name="Obornik M."/>
            <person name="Reyes-Prieto A."/>
            <person name="Armbrust E.V."/>
            <person name="Aves S.J."/>
            <person name="Beiko R.G."/>
            <person name="Coutinho P."/>
            <person name="Dacks J.B."/>
            <person name="Durnford D.G."/>
            <person name="Fast N.M."/>
            <person name="Green B.R."/>
            <person name="Grisdale C.J."/>
            <person name="Hempel F."/>
            <person name="Henrissat B."/>
            <person name="Hoppner M.P."/>
            <person name="Ishida K."/>
            <person name="Kim E."/>
            <person name="Koreny L."/>
            <person name="Kroth P.G."/>
            <person name="Liu Y."/>
            <person name="Malik S.B."/>
            <person name="Maier U.G."/>
            <person name="McRose D."/>
            <person name="Mock T."/>
            <person name="Neilson J.A."/>
            <person name="Onodera N.T."/>
            <person name="Poole A.M."/>
            <person name="Pritham E.J."/>
            <person name="Richards T.A."/>
            <person name="Rocap G."/>
            <person name="Roy S.W."/>
            <person name="Sarai C."/>
            <person name="Schaack S."/>
            <person name="Shirato S."/>
            <person name="Slamovits C.H."/>
            <person name="Spencer D.F."/>
            <person name="Suzuki S."/>
            <person name="Worden A.Z."/>
            <person name="Zauner S."/>
            <person name="Barry K."/>
            <person name="Bell C."/>
            <person name="Bharti A.K."/>
            <person name="Crow J.A."/>
            <person name="Grimwood J."/>
            <person name="Kramer R."/>
            <person name="Lindquist E."/>
            <person name="Lucas S."/>
            <person name="Salamov A."/>
            <person name="McFadden G.I."/>
            <person name="Lane C.E."/>
            <person name="Keeling P.J."/>
            <person name="Gray M.W."/>
            <person name="Grigoriev I.V."/>
            <person name="Archibald J.M."/>
        </authorList>
    </citation>
    <scope>NUCLEOTIDE SEQUENCE</scope>
    <source>
        <strain evidence="20 22">CCMP2712</strain>
    </source>
</reference>
<dbReference type="GO" id="GO:0003697">
    <property type="term" value="F:single-stranded DNA binding"/>
    <property type="evidence" value="ECO:0007669"/>
    <property type="project" value="InterPro"/>
</dbReference>
<feature type="domain" description="RING-type" evidence="19">
    <location>
        <begin position="28"/>
        <end position="66"/>
    </location>
</feature>
<accession>L1JIG9</accession>
<keyword evidence="13" id="KW-0234">DNA repair</keyword>
<comment type="pathway">
    <text evidence="3">Protein modification; protein ubiquitination.</text>
</comment>
<keyword evidence="6" id="KW-0808">Transferase</keyword>
<dbReference type="Pfam" id="PF13923">
    <property type="entry name" value="zf-C3HC4_2"/>
    <property type="match status" value="1"/>
</dbReference>
<evidence type="ECO:0000256" key="8">
    <source>
        <dbReference type="ARBA" id="ARBA00022763"/>
    </source>
</evidence>
<dbReference type="Proteomes" id="UP000011087">
    <property type="component" value="Unassembled WGS sequence"/>
</dbReference>
<evidence type="ECO:0000256" key="16">
    <source>
        <dbReference type="ARBA" id="ARBA00082369"/>
    </source>
</evidence>
<evidence type="ECO:0000259" key="19">
    <source>
        <dbReference type="PROSITE" id="PS50089"/>
    </source>
</evidence>
<evidence type="ECO:0000256" key="7">
    <source>
        <dbReference type="ARBA" id="ARBA00022723"/>
    </source>
</evidence>
<dbReference type="EMBL" id="JH992987">
    <property type="protein sequence ID" value="EKX48127.1"/>
    <property type="molecule type" value="Genomic_DNA"/>
</dbReference>
<dbReference type="PaxDb" id="55529-EKX48127"/>
<keyword evidence="11" id="KW-0862">Zinc</keyword>
<dbReference type="OrthoDB" id="9049620at2759"/>
<keyword evidence="22" id="KW-1185">Reference proteome</keyword>
<dbReference type="GO" id="GO:0097505">
    <property type="term" value="C:Rad6-Rad18 complex"/>
    <property type="evidence" value="ECO:0007669"/>
    <property type="project" value="TreeGrafter"/>
</dbReference>
<dbReference type="EC" id="2.3.2.27" evidence="5"/>
<dbReference type="SMART" id="SM00184">
    <property type="entry name" value="RING"/>
    <property type="match status" value="1"/>
</dbReference>
<evidence type="ECO:0000256" key="2">
    <source>
        <dbReference type="ARBA" id="ARBA00004123"/>
    </source>
</evidence>
<dbReference type="GO" id="GO:0006301">
    <property type="term" value="P:DNA damage tolerance"/>
    <property type="evidence" value="ECO:0007669"/>
    <property type="project" value="InterPro"/>
</dbReference>
<organism evidence="20">
    <name type="scientific">Guillardia theta (strain CCMP2712)</name>
    <name type="common">Cryptophyte</name>
    <dbReference type="NCBI Taxonomy" id="905079"/>
    <lineage>
        <taxon>Eukaryota</taxon>
        <taxon>Cryptophyceae</taxon>
        <taxon>Pyrenomonadales</taxon>
        <taxon>Geminigeraceae</taxon>
        <taxon>Guillardia</taxon>
    </lineage>
</organism>
<dbReference type="GO" id="GO:0005634">
    <property type="term" value="C:nucleus"/>
    <property type="evidence" value="ECO:0007669"/>
    <property type="project" value="UniProtKB-SubCell"/>
</dbReference>
<dbReference type="GO" id="GO:0061630">
    <property type="term" value="F:ubiquitin protein ligase activity"/>
    <property type="evidence" value="ECO:0007669"/>
    <property type="project" value="UniProtKB-EC"/>
</dbReference>
<dbReference type="Gene3D" id="3.30.40.10">
    <property type="entry name" value="Zinc/RING finger domain, C3HC4 (zinc finger)"/>
    <property type="match status" value="1"/>
</dbReference>
<sequence length="407" mass="45839">MQVMEGEIAWERASLKSEFKPLKDCLKCQLCKDLLKTPMILGCSHNFCSLCIRRSLQHHNFCPICREPCVEGDLRKNALLGQVVQMYSSLRSTVLKKHQNGQMKSHGQVKVMNQDAAVVAKHISGKYNYNLMSETALKKLCKDTGIPESLIKGDKKHLEKLHKALLRESEFCIRFNAECDRGISKTEDDLRAQIIRELAQEQNAQNRTKANFFDRSTKGEVQGGRTFEDLIRQVRERQKNKKISSSDSPASRHEESPAREQPVGSRGETPCLEVFPEDGEGRRGTLSDAPAQVSIPRPDEVPPPWICLYSRRARRPFFYNPLTRIGTFLWPVGSEEGQRASERGGEEEDGLCAGEAGCTSRLVVEEGGGGGERNKRNADEMDMTNEASAVGWDSNKKKRRGRGDIRF</sequence>
<dbReference type="InterPro" id="IPR017907">
    <property type="entry name" value="Znf_RING_CS"/>
</dbReference>
<dbReference type="GO" id="GO:0008270">
    <property type="term" value="F:zinc ion binding"/>
    <property type="evidence" value="ECO:0007669"/>
    <property type="project" value="UniProtKB-KW"/>
</dbReference>
<dbReference type="InterPro" id="IPR001841">
    <property type="entry name" value="Znf_RING"/>
</dbReference>
<dbReference type="SUPFAM" id="SSF57850">
    <property type="entry name" value="RING/U-box"/>
    <property type="match status" value="1"/>
</dbReference>
<evidence type="ECO:0000256" key="11">
    <source>
        <dbReference type="ARBA" id="ARBA00022833"/>
    </source>
</evidence>
<proteinExistence type="inferred from homology"/>
<dbReference type="PROSITE" id="PS00518">
    <property type="entry name" value="ZF_RING_1"/>
    <property type="match status" value="1"/>
</dbReference>
<evidence type="ECO:0000256" key="6">
    <source>
        <dbReference type="ARBA" id="ARBA00022679"/>
    </source>
</evidence>
<evidence type="ECO:0000256" key="3">
    <source>
        <dbReference type="ARBA" id="ARBA00004906"/>
    </source>
</evidence>
<keyword evidence="8" id="KW-0227">DNA damage</keyword>
<feature type="region of interest" description="Disordered" evidence="18">
    <location>
        <begin position="363"/>
        <end position="407"/>
    </location>
</feature>
<comment type="similarity">
    <text evidence="4">Belongs to the RAD18 family.</text>
</comment>
<reference evidence="21" key="3">
    <citation type="submission" date="2015-06" db="UniProtKB">
        <authorList>
            <consortium name="EnsemblProtists"/>
        </authorList>
    </citation>
    <scope>IDENTIFICATION</scope>
</reference>
<keyword evidence="14" id="KW-0539">Nucleus</keyword>
<reference evidence="22" key="2">
    <citation type="submission" date="2012-11" db="EMBL/GenBank/DDBJ databases">
        <authorList>
            <person name="Kuo A."/>
            <person name="Curtis B.A."/>
            <person name="Tanifuji G."/>
            <person name="Burki F."/>
            <person name="Gruber A."/>
            <person name="Irimia M."/>
            <person name="Maruyama S."/>
            <person name="Arias M.C."/>
            <person name="Ball S.G."/>
            <person name="Gile G.H."/>
            <person name="Hirakawa Y."/>
            <person name="Hopkins J.F."/>
            <person name="Rensing S.A."/>
            <person name="Schmutz J."/>
            <person name="Symeonidi A."/>
            <person name="Elias M."/>
            <person name="Eveleigh R.J."/>
            <person name="Herman E.K."/>
            <person name="Klute M.J."/>
            <person name="Nakayama T."/>
            <person name="Obornik M."/>
            <person name="Reyes-Prieto A."/>
            <person name="Armbrust E.V."/>
            <person name="Aves S.J."/>
            <person name="Beiko R.G."/>
            <person name="Coutinho P."/>
            <person name="Dacks J.B."/>
            <person name="Durnford D.G."/>
            <person name="Fast N.M."/>
            <person name="Green B.R."/>
            <person name="Grisdale C."/>
            <person name="Hempe F."/>
            <person name="Henrissat B."/>
            <person name="Hoppner M.P."/>
            <person name="Ishida K.-I."/>
            <person name="Kim E."/>
            <person name="Koreny L."/>
            <person name="Kroth P.G."/>
            <person name="Liu Y."/>
            <person name="Malik S.-B."/>
            <person name="Maier U.G."/>
            <person name="McRose D."/>
            <person name="Mock T."/>
            <person name="Neilson J.A."/>
            <person name="Onodera N.T."/>
            <person name="Poole A.M."/>
            <person name="Pritham E.J."/>
            <person name="Richards T.A."/>
            <person name="Rocap G."/>
            <person name="Roy S.W."/>
            <person name="Sarai C."/>
            <person name="Schaack S."/>
            <person name="Shirato S."/>
            <person name="Slamovits C.H."/>
            <person name="Spencer D.F."/>
            <person name="Suzuki S."/>
            <person name="Worden A.Z."/>
            <person name="Zauner S."/>
            <person name="Barry K."/>
            <person name="Bell C."/>
            <person name="Bharti A.K."/>
            <person name="Crow J.A."/>
            <person name="Grimwood J."/>
            <person name="Kramer R."/>
            <person name="Lindquist E."/>
            <person name="Lucas S."/>
            <person name="Salamov A."/>
            <person name="McFadden G.I."/>
            <person name="Lane C.E."/>
            <person name="Keeling P.J."/>
            <person name="Gray M.W."/>
            <person name="Grigoriev I.V."/>
            <person name="Archibald J.M."/>
        </authorList>
    </citation>
    <scope>NUCLEOTIDE SEQUENCE</scope>
    <source>
        <strain evidence="22">CCMP2712</strain>
    </source>
</reference>
<dbReference type="STRING" id="905079.L1JIG9"/>
<evidence type="ECO:0000256" key="18">
    <source>
        <dbReference type="SAM" id="MobiDB-lite"/>
    </source>
</evidence>
<dbReference type="AlphaFoldDB" id="L1JIG9"/>
<evidence type="ECO:0000256" key="10">
    <source>
        <dbReference type="ARBA" id="ARBA00022786"/>
    </source>
</evidence>
<dbReference type="PROSITE" id="PS50089">
    <property type="entry name" value="ZF_RING_2"/>
    <property type="match status" value="1"/>
</dbReference>
<dbReference type="InterPro" id="IPR013083">
    <property type="entry name" value="Znf_RING/FYVE/PHD"/>
</dbReference>
<dbReference type="RefSeq" id="XP_005835107.1">
    <property type="nucleotide sequence ID" value="XM_005835050.1"/>
</dbReference>
<keyword evidence="9 17" id="KW-0863">Zinc-finger</keyword>
<dbReference type="GeneID" id="17304810"/>
<dbReference type="InterPro" id="IPR001202">
    <property type="entry name" value="WW_dom"/>
</dbReference>
<gene>
    <name evidence="20" type="ORF">GUITHDRAFT_162534</name>
</gene>
<keyword evidence="7" id="KW-0479">Metal-binding</keyword>
<evidence type="ECO:0000256" key="4">
    <source>
        <dbReference type="ARBA" id="ARBA00009506"/>
    </source>
</evidence>
<dbReference type="eggNOG" id="KOG0287">
    <property type="taxonomic scope" value="Eukaryota"/>
</dbReference>
<protein>
    <recommendedName>
        <fullName evidence="5">RING-type E3 ubiquitin transferase</fullName>
        <ecNumber evidence="5">2.3.2.27</ecNumber>
    </recommendedName>
    <alternativeName>
        <fullName evidence="15 16">RING-type E3 ubiquitin transferase RAD18</fullName>
    </alternativeName>
</protein>
<dbReference type="KEGG" id="gtt:GUITHDRAFT_162534"/>
<evidence type="ECO:0000256" key="5">
    <source>
        <dbReference type="ARBA" id="ARBA00012483"/>
    </source>
</evidence>
<dbReference type="PANTHER" id="PTHR14134">
    <property type="entry name" value="E3 UBIQUITIN-PROTEIN LIGASE RAD18"/>
    <property type="match status" value="1"/>
</dbReference>
<dbReference type="PROSITE" id="PS01159">
    <property type="entry name" value="WW_DOMAIN_1"/>
    <property type="match status" value="1"/>
</dbReference>
<dbReference type="FunFam" id="3.30.40.10:FF:000172">
    <property type="entry name" value="E3 ubiquitin-protein ligase RAD18"/>
    <property type="match status" value="1"/>
</dbReference>
<dbReference type="PANTHER" id="PTHR14134:SF2">
    <property type="entry name" value="E3 UBIQUITIN-PROTEIN LIGASE RAD18"/>
    <property type="match status" value="1"/>
</dbReference>
<dbReference type="OMA" id="SENDACQ"/>
<comment type="catalytic activity">
    <reaction evidence="1">
        <text>S-ubiquitinyl-[E2 ubiquitin-conjugating enzyme]-L-cysteine + [acceptor protein]-L-lysine = [E2 ubiquitin-conjugating enzyme]-L-cysteine + N(6)-ubiquitinyl-[acceptor protein]-L-lysine.</text>
        <dbReference type="EC" id="2.3.2.27"/>
    </reaction>
</comment>
<evidence type="ECO:0000313" key="21">
    <source>
        <dbReference type="EnsemblProtists" id="EKX48127"/>
    </source>
</evidence>
<comment type="subcellular location">
    <subcellularLocation>
        <location evidence="2">Nucleus</location>
    </subcellularLocation>
</comment>
<evidence type="ECO:0000256" key="13">
    <source>
        <dbReference type="ARBA" id="ARBA00023204"/>
    </source>
</evidence>